<organism evidence="3 4">
    <name type="scientific">Rhizophlyctis rosea</name>
    <dbReference type="NCBI Taxonomy" id="64517"/>
    <lineage>
        <taxon>Eukaryota</taxon>
        <taxon>Fungi</taxon>
        <taxon>Fungi incertae sedis</taxon>
        <taxon>Chytridiomycota</taxon>
        <taxon>Chytridiomycota incertae sedis</taxon>
        <taxon>Chytridiomycetes</taxon>
        <taxon>Rhizophlyctidales</taxon>
        <taxon>Rhizophlyctidaceae</taxon>
        <taxon>Rhizophlyctis</taxon>
    </lineage>
</organism>
<dbReference type="GO" id="GO:0016020">
    <property type="term" value="C:membrane"/>
    <property type="evidence" value="ECO:0007669"/>
    <property type="project" value="InterPro"/>
</dbReference>
<feature type="non-terminal residue" evidence="3">
    <location>
        <position position="146"/>
    </location>
</feature>
<feature type="region of interest" description="Disordered" evidence="1">
    <location>
        <begin position="96"/>
        <end position="128"/>
    </location>
</feature>
<sequence>MLRPRPIICKFLAFFLILTFTASATATTLDTPTTKYALRLNATSFHVFTCYTIGQCEQCEDTELISSSHPYCLETGNKEPIKCSLPQLVNVDATEPAGKATKGADSPPPLHTIPFTAKEGDPKKGPSWQSCEAVPVEEGFRFFVFE</sequence>
<comment type="caution">
    <text evidence="3">The sequence shown here is derived from an EMBL/GenBank/DDBJ whole genome shotgun (WGS) entry which is preliminary data.</text>
</comment>
<dbReference type="AlphaFoldDB" id="A0AAD5S1X7"/>
<dbReference type="EMBL" id="JADGJD010002332">
    <property type="protein sequence ID" value="KAJ3033184.1"/>
    <property type="molecule type" value="Genomic_DNA"/>
</dbReference>
<evidence type="ECO:0000313" key="4">
    <source>
        <dbReference type="Proteomes" id="UP001212841"/>
    </source>
</evidence>
<name>A0AAD5S1X7_9FUNG</name>
<dbReference type="Pfam" id="PF05439">
    <property type="entry name" value="JTB"/>
    <property type="match status" value="1"/>
</dbReference>
<evidence type="ECO:0000313" key="3">
    <source>
        <dbReference type="EMBL" id="KAJ3033184.1"/>
    </source>
</evidence>
<dbReference type="InterPro" id="IPR008657">
    <property type="entry name" value="JTB"/>
</dbReference>
<dbReference type="Proteomes" id="UP001212841">
    <property type="component" value="Unassembled WGS sequence"/>
</dbReference>
<protein>
    <submittedName>
        <fullName evidence="3">Uncharacterized protein</fullName>
    </submittedName>
</protein>
<gene>
    <name evidence="3" type="ORF">HK097_004954</name>
</gene>
<evidence type="ECO:0000256" key="2">
    <source>
        <dbReference type="SAM" id="SignalP"/>
    </source>
</evidence>
<accession>A0AAD5S1X7</accession>
<keyword evidence="4" id="KW-1185">Reference proteome</keyword>
<proteinExistence type="predicted"/>
<keyword evidence="2" id="KW-0732">Signal</keyword>
<reference evidence="3" key="1">
    <citation type="submission" date="2020-05" db="EMBL/GenBank/DDBJ databases">
        <title>Phylogenomic resolution of chytrid fungi.</title>
        <authorList>
            <person name="Stajich J.E."/>
            <person name="Amses K."/>
            <person name="Simmons R."/>
            <person name="Seto K."/>
            <person name="Myers J."/>
            <person name="Bonds A."/>
            <person name="Quandt C.A."/>
            <person name="Barry K."/>
            <person name="Liu P."/>
            <person name="Grigoriev I."/>
            <person name="Longcore J.E."/>
            <person name="James T.Y."/>
        </authorList>
    </citation>
    <scope>NUCLEOTIDE SEQUENCE</scope>
    <source>
        <strain evidence="3">JEL0318</strain>
    </source>
</reference>
<feature type="signal peptide" evidence="2">
    <location>
        <begin position="1"/>
        <end position="26"/>
    </location>
</feature>
<feature type="chain" id="PRO_5042019251" evidence="2">
    <location>
        <begin position="27"/>
        <end position="146"/>
    </location>
</feature>
<evidence type="ECO:0000256" key="1">
    <source>
        <dbReference type="SAM" id="MobiDB-lite"/>
    </source>
</evidence>